<proteinExistence type="predicted"/>
<evidence type="ECO:0008006" key="4">
    <source>
        <dbReference type="Google" id="ProtNLM"/>
    </source>
</evidence>
<protein>
    <recommendedName>
        <fullName evidence="4">PH domain-containing protein</fullName>
    </recommendedName>
</protein>
<name>A0AAJ1U2F0_9ACTN</name>
<sequence length="218" mass="23252">MSDHLQPRWARWACLVMVVAAALVFAVWALVADGPARVAAAATAVGAVGAAVVVQRMLVARRQPVPPEGDLALRAPAGLVAAVLLAWLAVLVAAIAWVVVLATDVGEVGSLAGTVAMVLAALWSVPDLLRLVTGRLHRWRLDADGGGVHYRGRRTDVALPWGDVRRVRVSDEKPFGVRIEVREGSDVLVPDGPLPVWSADLARALETRRVRAGRSRRT</sequence>
<comment type="caution">
    <text evidence="2">The sequence shown here is derived from an EMBL/GenBank/DDBJ whole genome shotgun (WGS) entry which is preliminary data.</text>
</comment>
<keyword evidence="1" id="KW-0472">Membrane</keyword>
<evidence type="ECO:0000313" key="3">
    <source>
        <dbReference type="Proteomes" id="UP001239215"/>
    </source>
</evidence>
<feature type="transmembrane region" description="Helical" evidence="1">
    <location>
        <begin position="38"/>
        <end position="59"/>
    </location>
</feature>
<feature type="transmembrane region" description="Helical" evidence="1">
    <location>
        <begin position="12"/>
        <end position="32"/>
    </location>
</feature>
<evidence type="ECO:0000313" key="2">
    <source>
        <dbReference type="EMBL" id="MDQ1104685.1"/>
    </source>
</evidence>
<accession>A0AAJ1U2F0</accession>
<gene>
    <name evidence="2" type="ORF">QE405_001969</name>
</gene>
<dbReference type="AlphaFoldDB" id="A0AAJ1U2F0"/>
<dbReference type="Proteomes" id="UP001239215">
    <property type="component" value="Unassembled WGS sequence"/>
</dbReference>
<reference evidence="2" key="1">
    <citation type="submission" date="2023-07" db="EMBL/GenBank/DDBJ databases">
        <title>Functional and genomic diversity of the sorghum phyllosphere microbiome.</title>
        <authorList>
            <person name="Shade A."/>
        </authorList>
    </citation>
    <scope>NUCLEOTIDE SEQUENCE</scope>
    <source>
        <strain evidence="2">SORGH_AS_1067</strain>
    </source>
</reference>
<feature type="transmembrane region" description="Helical" evidence="1">
    <location>
        <begin position="79"/>
        <end position="102"/>
    </location>
</feature>
<dbReference type="EMBL" id="JAUTAN010000001">
    <property type="protein sequence ID" value="MDQ1104685.1"/>
    <property type="molecule type" value="Genomic_DNA"/>
</dbReference>
<organism evidence="2 3">
    <name type="scientific">Nocardioides zeae</name>
    <dbReference type="NCBI Taxonomy" id="1457234"/>
    <lineage>
        <taxon>Bacteria</taxon>
        <taxon>Bacillati</taxon>
        <taxon>Actinomycetota</taxon>
        <taxon>Actinomycetes</taxon>
        <taxon>Propionibacteriales</taxon>
        <taxon>Nocardioidaceae</taxon>
        <taxon>Nocardioides</taxon>
    </lineage>
</organism>
<dbReference type="RefSeq" id="WP_307200236.1">
    <property type="nucleotide sequence ID" value="NZ_JAUTAN010000001.1"/>
</dbReference>
<keyword evidence="1" id="KW-0812">Transmembrane</keyword>
<feature type="transmembrane region" description="Helical" evidence="1">
    <location>
        <begin position="108"/>
        <end position="129"/>
    </location>
</feature>
<evidence type="ECO:0000256" key="1">
    <source>
        <dbReference type="SAM" id="Phobius"/>
    </source>
</evidence>
<keyword evidence="1" id="KW-1133">Transmembrane helix</keyword>